<sequence>MAVPDNGPVIVSISWWLCFLCGGFLALRVYAKLSRSQSLWWDDYTLITSWTLLLIQSVITQIGQRLGFGKHTVDIAPCNLATIALYTSIGASISCFASTGSKISFGVTLLRLFKGPSKWFVWFSIVTLFMAMLPSALLTWIICTPPEKAWNPSVEGKCWDPVIATDYGIFNAAWCAVIDFALALLPWTLLWGLQMRMTEKIGVGVAMSLGVLSGVCAIIKGVYVVQLREQDFFYNGKDVTIWTSVETATAITGASIPVLRVFFKEKRSTHVTQDRRNDESVPQAQVKRPRSISMSQV</sequence>
<evidence type="ECO:0000256" key="4">
    <source>
        <dbReference type="ARBA" id="ARBA00023136"/>
    </source>
</evidence>
<dbReference type="Proteomes" id="UP000799757">
    <property type="component" value="Unassembled WGS sequence"/>
</dbReference>
<evidence type="ECO:0000256" key="2">
    <source>
        <dbReference type="ARBA" id="ARBA00022692"/>
    </source>
</evidence>
<dbReference type="EMBL" id="MU001855">
    <property type="protein sequence ID" value="KAF2795558.1"/>
    <property type="molecule type" value="Genomic_DNA"/>
</dbReference>
<feature type="domain" description="Rhodopsin" evidence="8">
    <location>
        <begin position="27"/>
        <end position="264"/>
    </location>
</feature>
<feature type="transmembrane region" description="Helical" evidence="7">
    <location>
        <begin position="169"/>
        <end position="193"/>
    </location>
</feature>
<feature type="transmembrane region" description="Helical" evidence="7">
    <location>
        <begin position="83"/>
        <end position="107"/>
    </location>
</feature>
<protein>
    <recommendedName>
        <fullName evidence="8">Rhodopsin domain-containing protein</fullName>
    </recommendedName>
</protein>
<dbReference type="InterPro" id="IPR052337">
    <property type="entry name" value="SAT4-like"/>
</dbReference>
<gene>
    <name evidence="9" type="ORF">K505DRAFT_239645</name>
</gene>
<keyword evidence="3 7" id="KW-1133">Transmembrane helix</keyword>
<feature type="transmembrane region" description="Helical" evidence="7">
    <location>
        <begin position="13"/>
        <end position="31"/>
    </location>
</feature>
<dbReference type="AlphaFoldDB" id="A0A6A6XH21"/>
<feature type="compositionally biased region" description="Basic and acidic residues" evidence="6">
    <location>
        <begin position="270"/>
        <end position="279"/>
    </location>
</feature>
<accession>A0A6A6XH21</accession>
<feature type="transmembrane region" description="Helical" evidence="7">
    <location>
        <begin position="119"/>
        <end position="142"/>
    </location>
</feature>
<evidence type="ECO:0000256" key="6">
    <source>
        <dbReference type="SAM" id="MobiDB-lite"/>
    </source>
</evidence>
<evidence type="ECO:0000256" key="7">
    <source>
        <dbReference type="SAM" id="Phobius"/>
    </source>
</evidence>
<evidence type="ECO:0000256" key="5">
    <source>
        <dbReference type="ARBA" id="ARBA00038359"/>
    </source>
</evidence>
<feature type="region of interest" description="Disordered" evidence="6">
    <location>
        <begin position="270"/>
        <end position="297"/>
    </location>
</feature>
<dbReference type="InterPro" id="IPR049326">
    <property type="entry name" value="Rhodopsin_dom_fungi"/>
</dbReference>
<dbReference type="PANTHER" id="PTHR33048">
    <property type="entry name" value="PTH11-LIKE INTEGRAL MEMBRANE PROTEIN (AFU_ORTHOLOGUE AFUA_5G11245)"/>
    <property type="match status" value="1"/>
</dbReference>
<evidence type="ECO:0000313" key="10">
    <source>
        <dbReference type="Proteomes" id="UP000799757"/>
    </source>
</evidence>
<dbReference type="OrthoDB" id="5417887at2759"/>
<proteinExistence type="inferred from homology"/>
<keyword evidence="2 7" id="KW-0812">Transmembrane</keyword>
<feature type="transmembrane region" description="Helical" evidence="7">
    <location>
        <begin position="43"/>
        <end position="63"/>
    </location>
</feature>
<evidence type="ECO:0000256" key="3">
    <source>
        <dbReference type="ARBA" id="ARBA00022989"/>
    </source>
</evidence>
<dbReference type="GO" id="GO:0016020">
    <property type="term" value="C:membrane"/>
    <property type="evidence" value="ECO:0007669"/>
    <property type="project" value="UniProtKB-SubCell"/>
</dbReference>
<comment type="similarity">
    <text evidence="5">Belongs to the SAT4 family.</text>
</comment>
<feature type="transmembrane region" description="Helical" evidence="7">
    <location>
        <begin position="239"/>
        <end position="263"/>
    </location>
</feature>
<comment type="subcellular location">
    <subcellularLocation>
        <location evidence="1">Membrane</location>
        <topology evidence="1">Multi-pass membrane protein</topology>
    </subcellularLocation>
</comment>
<keyword evidence="10" id="KW-1185">Reference proteome</keyword>
<name>A0A6A6XH21_9PLEO</name>
<dbReference type="PANTHER" id="PTHR33048:SF42">
    <property type="entry name" value="INTEGRAL MEMBRANE PROTEIN"/>
    <property type="match status" value="1"/>
</dbReference>
<feature type="transmembrane region" description="Helical" evidence="7">
    <location>
        <begin position="205"/>
        <end position="227"/>
    </location>
</feature>
<dbReference type="Pfam" id="PF20684">
    <property type="entry name" value="Fung_rhodopsin"/>
    <property type="match status" value="1"/>
</dbReference>
<evidence type="ECO:0000256" key="1">
    <source>
        <dbReference type="ARBA" id="ARBA00004141"/>
    </source>
</evidence>
<evidence type="ECO:0000313" key="9">
    <source>
        <dbReference type="EMBL" id="KAF2795558.1"/>
    </source>
</evidence>
<evidence type="ECO:0000259" key="8">
    <source>
        <dbReference type="Pfam" id="PF20684"/>
    </source>
</evidence>
<keyword evidence="4 7" id="KW-0472">Membrane</keyword>
<reference evidence="9" key="1">
    <citation type="journal article" date="2020" name="Stud. Mycol.">
        <title>101 Dothideomycetes genomes: a test case for predicting lifestyles and emergence of pathogens.</title>
        <authorList>
            <person name="Haridas S."/>
            <person name="Albert R."/>
            <person name="Binder M."/>
            <person name="Bloem J."/>
            <person name="Labutti K."/>
            <person name="Salamov A."/>
            <person name="Andreopoulos B."/>
            <person name="Baker S."/>
            <person name="Barry K."/>
            <person name="Bills G."/>
            <person name="Bluhm B."/>
            <person name="Cannon C."/>
            <person name="Castanera R."/>
            <person name="Culley D."/>
            <person name="Daum C."/>
            <person name="Ezra D."/>
            <person name="Gonzalez J."/>
            <person name="Henrissat B."/>
            <person name="Kuo A."/>
            <person name="Liang C."/>
            <person name="Lipzen A."/>
            <person name="Lutzoni F."/>
            <person name="Magnuson J."/>
            <person name="Mondo S."/>
            <person name="Nolan M."/>
            <person name="Ohm R."/>
            <person name="Pangilinan J."/>
            <person name="Park H.-J."/>
            <person name="Ramirez L."/>
            <person name="Alfaro M."/>
            <person name="Sun H."/>
            <person name="Tritt A."/>
            <person name="Yoshinaga Y."/>
            <person name="Zwiers L.-H."/>
            <person name="Turgeon B."/>
            <person name="Goodwin S."/>
            <person name="Spatafora J."/>
            <person name="Crous P."/>
            <person name="Grigoriev I."/>
        </authorList>
    </citation>
    <scope>NUCLEOTIDE SEQUENCE</scope>
    <source>
        <strain evidence="9">CBS 109.77</strain>
    </source>
</reference>
<organism evidence="9 10">
    <name type="scientific">Melanomma pulvis-pyrius CBS 109.77</name>
    <dbReference type="NCBI Taxonomy" id="1314802"/>
    <lineage>
        <taxon>Eukaryota</taxon>
        <taxon>Fungi</taxon>
        <taxon>Dikarya</taxon>
        <taxon>Ascomycota</taxon>
        <taxon>Pezizomycotina</taxon>
        <taxon>Dothideomycetes</taxon>
        <taxon>Pleosporomycetidae</taxon>
        <taxon>Pleosporales</taxon>
        <taxon>Melanommataceae</taxon>
        <taxon>Melanomma</taxon>
    </lineage>
</organism>